<dbReference type="InterPro" id="IPR002145">
    <property type="entry name" value="CopG"/>
</dbReference>
<protein>
    <recommendedName>
        <fullName evidence="1">Ribbon-helix-helix protein CopG domain-containing protein</fullName>
    </recommendedName>
</protein>
<dbReference type="InterPro" id="IPR050192">
    <property type="entry name" value="CopG/NikR_regulator"/>
</dbReference>
<dbReference type="GO" id="GO:0006355">
    <property type="term" value="P:regulation of DNA-templated transcription"/>
    <property type="evidence" value="ECO:0007669"/>
    <property type="project" value="InterPro"/>
</dbReference>
<reference evidence="2 3" key="1">
    <citation type="journal article" date="2003" name="Proc. Natl. Acad. Sci. U.S.A.">
        <title>Complete genome sequence and analysis of Wolinella succinogenes.</title>
        <authorList>
            <person name="Baar C."/>
            <person name="Eppinger M."/>
            <person name="Raddatz G."/>
            <person name="Simon JM."/>
            <person name="Lanz C."/>
            <person name="Klimmek O."/>
            <person name="Nandakumar R."/>
            <person name="Gross R."/>
            <person name="Rosinus A."/>
            <person name="Keller H."/>
            <person name="Jagtap P."/>
            <person name="Linke B."/>
            <person name="Meyer F."/>
            <person name="Lederer H."/>
            <person name="Schuster S.C."/>
        </authorList>
    </citation>
    <scope>NUCLEOTIDE SEQUENCE [LARGE SCALE GENOMIC DNA]</scope>
    <source>
        <strain evidence="3">ATCC 29543 / DSM 1740 / CCUG 13145 / JCM 31913 / LMG 7466 / NCTC 11488 / FDC 602W</strain>
    </source>
</reference>
<feature type="domain" description="Ribbon-helix-helix protein CopG" evidence="1">
    <location>
        <begin position="6"/>
        <end position="42"/>
    </location>
</feature>
<dbReference type="InterPro" id="IPR010985">
    <property type="entry name" value="Ribbon_hlx_hlx"/>
</dbReference>
<proteinExistence type="predicted"/>
<evidence type="ECO:0000259" key="1">
    <source>
        <dbReference type="Pfam" id="PF01402"/>
    </source>
</evidence>
<dbReference type="HOGENOM" id="CLU_3086198_0_0_7"/>
<keyword evidence="3" id="KW-1185">Reference proteome</keyword>
<sequence length="52" mass="6052">MDNIIRFSVSLPENLLAELDNKIVSQGYSSRSELVRDLIREKMVEEKWEGGR</sequence>
<dbReference type="GO" id="GO:0003677">
    <property type="term" value="F:DNA binding"/>
    <property type="evidence" value="ECO:0007669"/>
    <property type="project" value="TreeGrafter"/>
</dbReference>
<dbReference type="AlphaFoldDB" id="Q7MS84"/>
<dbReference type="PANTHER" id="PTHR34719">
    <property type="entry name" value="NICKEL-RESPONSIVE REGULATOR"/>
    <property type="match status" value="1"/>
</dbReference>
<dbReference type="Gene3D" id="1.10.1220.10">
    <property type="entry name" value="Met repressor-like"/>
    <property type="match status" value="1"/>
</dbReference>
<organism evidence="3">
    <name type="scientific">Wolinella succinogenes (strain ATCC 29543 / DSM 1740 / CCUG 13145 / JCM 31913 / LMG 7466 / NCTC 11488 / FDC 602W)</name>
    <name type="common">Vibrio succinogenes</name>
    <dbReference type="NCBI Taxonomy" id="273121"/>
    <lineage>
        <taxon>Bacteria</taxon>
        <taxon>Pseudomonadati</taxon>
        <taxon>Campylobacterota</taxon>
        <taxon>Epsilonproteobacteria</taxon>
        <taxon>Campylobacterales</taxon>
        <taxon>Helicobacteraceae</taxon>
        <taxon>Wolinella</taxon>
    </lineage>
</organism>
<dbReference type="eggNOG" id="COG0864">
    <property type="taxonomic scope" value="Bacteria"/>
</dbReference>
<dbReference type="KEGG" id="wsu:WS0673"/>
<accession>Q7MS84</accession>
<dbReference type="SUPFAM" id="SSF47598">
    <property type="entry name" value="Ribbon-helix-helix"/>
    <property type="match status" value="1"/>
</dbReference>
<evidence type="ECO:0000313" key="3">
    <source>
        <dbReference type="Proteomes" id="UP000000422"/>
    </source>
</evidence>
<evidence type="ECO:0000313" key="2">
    <source>
        <dbReference type="EMBL" id="CAE09801.1"/>
    </source>
</evidence>
<dbReference type="CDD" id="cd22231">
    <property type="entry name" value="RHH_NikR_HicB-like"/>
    <property type="match status" value="1"/>
</dbReference>
<dbReference type="EMBL" id="BX571658">
    <property type="protein sequence ID" value="CAE09801.1"/>
    <property type="molecule type" value="Genomic_DNA"/>
</dbReference>
<dbReference type="InterPro" id="IPR013321">
    <property type="entry name" value="Arc_rbn_hlx_hlx"/>
</dbReference>
<gene>
    <name evidence="2" type="ordered locus">WS0673</name>
</gene>
<dbReference type="Pfam" id="PF01402">
    <property type="entry name" value="RHH_1"/>
    <property type="match status" value="1"/>
</dbReference>
<dbReference type="PANTHER" id="PTHR34719:SF2">
    <property type="entry name" value="NICKEL-RESPONSIVE REGULATOR"/>
    <property type="match status" value="1"/>
</dbReference>
<dbReference type="Proteomes" id="UP000000422">
    <property type="component" value="Chromosome"/>
</dbReference>
<name>Q7MS84_WOLSU</name>